<keyword evidence="2" id="KW-1185">Reference proteome</keyword>
<proteinExistence type="predicted"/>
<dbReference type="AlphaFoldDB" id="A0A6L6X0Y6"/>
<reference evidence="1 2" key="1">
    <citation type="submission" date="2019-11" db="EMBL/GenBank/DDBJ databases">
        <title>Streptomyces typhae sp. nov., a novel endophytic actinomycete isolated from the root of cattail pollen (Typha angustifolia L.).</title>
        <authorList>
            <person name="Peng C."/>
        </authorList>
    </citation>
    <scope>NUCLEOTIDE SEQUENCE [LARGE SCALE GENOMIC DNA]</scope>
    <source>
        <strain evidence="2">p1417</strain>
    </source>
</reference>
<evidence type="ECO:0000313" key="2">
    <source>
        <dbReference type="Proteomes" id="UP000483802"/>
    </source>
</evidence>
<gene>
    <name evidence="1" type="ORF">GPA10_22475</name>
</gene>
<sequence>MQNQEAFKLLEERFSMMVRTFNCVDVSFADSDDHYFTVKDRLDLGRIALERAPEFRVTDLPRSLGDIYRAIRLNLTPEEMKRWNETREALQVLHDKYRL</sequence>
<dbReference type="EMBL" id="WPNZ01000012">
    <property type="protein sequence ID" value="MVO87452.1"/>
    <property type="molecule type" value="Genomic_DNA"/>
</dbReference>
<protein>
    <submittedName>
        <fullName evidence="1">Uncharacterized protein</fullName>
    </submittedName>
</protein>
<name>A0A6L6X0Y6_9ACTN</name>
<dbReference type="Proteomes" id="UP000483802">
    <property type="component" value="Unassembled WGS sequence"/>
</dbReference>
<comment type="caution">
    <text evidence="1">The sequence shown here is derived from an EMBL/GenBank/DDBJ whole genome shotgun (WGS) entry which is preliminary data.</text>
</comment>
<organism evidence="1 2">
    <name type="scientific">Streptomyces typhae</name>
    <dbReference type="NCBI Taxonomy" id="2681492"/>
    <lineage>
        <taxon>Bacteria</taxon>
        <taxon>Bacillati</taxon>
        <taxon>Actinomycetota</taxon>
        <taxon>Actinomycetes</taxon>
        <taxon>Kitasatosporales</taxon>
        <taxon>Streptomycetaceae</taxon>
        <taxon>Streptomyces</taxon>
    </lineage>
</organism>
<dbReference type="RefSeq" id="WP_157167077.1">
    <property type="nucleotide sequence ID" value="NZ_WPNZ01000012.1"/>
</dbReference>
<evidence type="ECO:0000313" key="1">
    <source>
        <dbReference type="EMBL" id="MVO87452.1"/>
    </source>
</evidence>
<accession>A0A6L6X0Y6</accession>